<feature type="region of interest" description="Disordered" evidence="9">
    <location>
        <begin position="997"/>
        <end position="1127"/>
    </location>
</feature>
<evidence type="ECO:0000256" key="7">
    <source>
        <dbReference type="ARBA" id="ARBA00022833"/>
    </source>
</evidence>
<reference evidence="11" key="1">
    <citation type="journal article" date="2017" name="Mycologia">
        <title>Fusarium algeriense, sp. nov., a novel toxigenic crown rot pathogen of durum wheat from Algeria is nested in the Fusarium burgessii species complex.</title>
        <authorList>
            <person name="Laraba I."/>
            <person name="Keddad A."/>
            <person name="Boureghda H."/>
            <person name="Abdallah N."/>
            <person name="Vaughan M.M."/>
            <person name="Proctor R.H."/>
            <person name="Busman M."/>
            <person name="O'Donnell K."/>
        </authorList>
    </citation>
    <scope>NUCLEOTIDE SEQUENCE</scope>
    <source>
        <strain evidence="11">NRRL 25174</strain>
    </source>
</reference>
<dbReference type="Proteomes" id="UP000730481">
    <property type="component" value="Unassembled WGS sequence"/>
</dbReference>
<comment type="caution">
    <text evidence="11">The sequence shown here is derived from an EMBL/GenBank/DDBJ whole genome shotgun (WGS) entry which is preliminary data.</text>
</comment>
<dbReference type="InterPro" id="IPR013083">
    <property type="entry name" value="Znf_RING/FYVE/PHD"/>
</dbReference>
<dbReference type="InterPro" id="IPR041888">
    <property type="entry name" value="RING-HC_ZNF598/HEL2"/>
</dbReference>
<feature type="compositionally biased region" description="Basic and acidic residues" evidence="9">
    <location>
        <begin position="723"/>
        <end position="745"/>
    </location>
</feature>
<evidence type="ECO:0000259" key="10">
    <source>
        <dbReference type="PROSITE" id="PS50089"/>
    </source>
</evidence>
<accession>A0A9P5AQK2</accession>
<feature type="region of interest" description="Disordered" evidence="9">
    <location>
        <begin position="942"/>
        <end position="963"/>
    </location>
</feature>
<dbReference type="GO" id="GO:0008270">
    <property type="term" value="F:zinc ion binding"/>
    <property type="evidence" value="ECO:0007669"/>
    <property type="project" value="UniProtKB-KW"/>
</dbReference>
<evidence type="ECO:0000256" key="8">
    <source>
        <dbReference type="PROSITE-ProRule" id="PRU00175"/>
    </source>
</evidence>
<keyword evidence="3" id="KW-0597">Phosphoprotein</keyword>
<evidence type="ECO:0000256" key="1">
    <source>
        <dbReference type="ARBA" id="ARBA00004496"/>
    </source>
</evidence>
<dbReference type="InterPro" id="IPR057634">
    <property type="entry name" value="PAH_ZNF598/HEL2"/>
</dbReference>
<gene>
    <name evidence="11" type="ORF">FBEOM_2912</name>
</gene>
<dbReference type="AlphaFoldDB" id="A0A9P5AQK2"/>
<dbReference type="Pfam" id="PF23202">
    <property type="entry name" value="PAH_ZNF598"/>
    <property type="match status" value="1"/>
</dbReference>
<protein>
    <submittedName>
        <fullName evidence="11">E3 ubiquitin ligase</fullName>
    </submittedName>
</protein>
<proteinExistence type="predicted"/>
<dbReference type="GO" id="GO:0043022">
    <property type="term" value="F:ribosome binding"/>
    <property type="evidence" value="ECO:0007669"/>
    <property type="project" value="TreeGrafter"/>
</dbReference>
<feature type="domain" description="RING-type" evidence="10">
    <location>
        <begin position="457"/>
        <end position="497"/>
    </location>
</feature>
<feature type="region of interest" description="Disordered" evidence="9">
    <location>
        <begin position="359"/>
        <end position="430"/>
    </location>
</feature>
<comment type="subcellular location">
    <subcellularLocation>
        <location evidence="1">Cytoplasm</location>
    </subcellularLocation>
</comment>
<dbReference type="GO" id="GO:0016567">
    <property type="term" value="P:protein ubiquitination"/>
    <property type="evidence" value="ECO:0007669"/>
    <property type="project" value="TreeGrafter"/>
</dbReference>
<keyword evidence="12" id="KW-1185">Reference proteome</keyword>
<dbReference type="Pfam" id="PF25447">
    <property type="entry name" value="RING_ZNF598"/>
    <property type="match status" value="1"/>
</dbReference>
<feature type="compositionally biased region" description="Low complexity" evidence="9">
    <location>
        <begin position="1054"/>
        <end position="1067"/>
    </location>
</feature>
<evidence type="ECO:0000256" key="4">
    <source>
        <dbReference type="ARBA" id="ARBA00022679"/>
    </source>
</evidence>
<dbReference type="GO" id="GO:0072344">
    <property type="term" value="P:rescue of stalled ribosome"/>
    <property type="evidence" value="ECO:0007669"/>
    <property type="project" value="InterPro"/>
</dbReference>
<keyword evidence="7" id="KW-0862">Zinc</keyword>
<evidence type="ECO:0000256" key="2">
    <source>
        <dbReference type="ARBA" id="ARBA00022490"/>
    </source>
</evidence>
<keyword evidence="6 8" id="KW-0863">Zinc-finger</keyword>
<evidence type="ECO:0000256" key="5">
    <source>
        <dbReference type="ARBA" id="ARBA00022723"/>
    </source>
</evidence>
<dbReference type="OrthoDB" id="3838338at2759"/>
<name>A0A9P5AQK2_9HYPO</name>
<dbReference type="SUPFAM" id="SSF51735">
    <property type="entry name" value="NAD(P)-binding Rossmann-fold domains"/>
    <property type="match status" value="1"/>
</dbReference>
<dbReference type="Pfam" id="PF00106">
    <property type="entry name" value="adh_short"/>
    <property type="match status" value="1"/>
</dbReference>
<sequence length="1127" mass="122391">MPLPARPLDALSQAFPPKPKFTEQNVPDLTGKVIIVTGANTGVGREIAQVLYSKNATVWVAARSENKAQAAIEGIKEQHPESNGSLKFLKLDLADLTTIGNSAKEFLEAESKLDILFNNAGVMTPPEGSKTAQGYELQLGVNCLGHFLFTKHLTPILQKTAKTAPKNSVRVIWVSSSAADVLSPKNGFERDNLDYHNPRNLIFKYATSKAGNFYHNTEFAKKYKNDGIVSVSLNPGNLSSDLDRTSPWYMYYPRTITTYPPIYGAYTELFAAFSEDITIEKSGIWVVPWGRFMPIRPDLEKGALSESEGGTGMAEFFWNWSEEQVKPYFESLDRFLDIIIALIPLISTLPASANISASDSSRTLDMAPPEGDNNNGATASESQPQGDGQRNRGRGRGKGNQSRRGGQRRGRGGNNSNVPSIPANPAAQDVAAAASRAHAMAAGKAAEAAEDDDAEVCFICANPVAHHSIAPCNHTTCHICGLRMRALYKTKDCAHCRTPAPYVIFTDDPEKRFEDYSEEDITTTDSNIGIKYTKEDIVGDTVLLLRYNCPDPSCDFAGLGWPDLHRHVKSAHRKRMCDLCTRNKRVFTHEHELFADKELEKHMRHGDDKPGAADQTGFKGHPLCGFCGERFYDDDKLRDSRHPHYYLDYNSLEEHFKKDHYLCSDRECLEKKFVVFESELDLQAHQLSDHGGKATGRDARVVNISGFDIRTPYQQERGGGGSGREEGRRGGRDGRRGGNRGRDPNIEPVPVSSAQPLRRDEIAFQRQMAIHSAQSVSNRTFGGSLSAPSPTPAQASSQARGGSSSNTPRASQTNLANPIESATVDPANLSPEERARLVRHGAVVERASNLLGNDAQRMATFRSHISSYRQGGLTAPQLIDAFFTLFADTSSNALGTMVREVADLYEDKNKADALRKAWQDWRAINEDYPSLPGLSGMHGATSSSSGWANAASANPAVPNAKATQKYSNRVLKLKNSTRLGGPAPVSSSGASSWAARPAVSAPPASSSAFPSLPSVGNSSSSSASRSNWTTPAPSSSSTTLNRPRPAPRPTGEDAFPALPTAPKPTTTIFGYGNGRAVRRDYGNRETGFQWGGSGSNTPAGEEPAEDDEAGGKKKGGKKGKKVLVQWG</sequence>
<dbReference type="InterPro" id="IPR056437">
    <property type="entry name" value="Znf-C2H2_ZNF598/HEL2"/>
</dbReference>
<dbReference type="InterPro" id="IPR001841">
    <property type="entry name" value="Znf_RING"/>
</dbReference>
<feature type="compositionally biased region" description="Low complexity" evidence="9">
    <location>
        <begin position="942"/>
        <end position="962"/>
    </location>
</feature>
<dbReference type="Gene3D" id="3.40.50.720">
    <property type="entry name" value="NAD(P)-binding Rossmann-like Domain"/>
    <property type="match status" value="1"/>
</dbReference>
<feature type="compositionally biased region" description="Low complexity" evidence="9">
    <location>
        <begin position="786"/>
        <end position="805"/>
    </location>
</feature>
<dbReference type="EMBL" id="PVQB02000102">
    <property type="protein sequence ID" value="KAF4343128.1"/>
    <property type="molecule type" value="Genomic_DNA"/>
</dbReference>
<keyword evidence="4" id="KW-0808">Transferase</keyword>
<evidence type="ECO:0000256" key="6">
    <source>
        <dbReference type="ARBA" id="ARBA00022771"/>
    </source>
</evidence>
<evidence type="ECO:0000313" key="11">
    <source>
        <dbReference type="EMBL" id="KAF4343128.1"/>
    </source>
</evidence>
<organism evidence="11 12">
    <name type="scientific">Fusarium beomiforme</name>
    <dbReference type="NCBI Taxonomy" id="44412"/>
    <lineage>
        <taxon>Eukaryota</taxon>
        <taxon>Fungi</taxon>
        <taxon>Dikarya</taxon>
        <taxon>Ascomycota</taxon>
        <taxon>Pezizomycotina</taxon>
        <taxon>Sordariomycetes</taxon>
        <taxon>Hypocreomycetidae</taxon>
        <taxon>Hypocreales</taxon>
        <taxon>Nectriaceae</taxon>
        <taxon>Fusarium</taxon>
        <taxon>Fusarium burgessii species complex</taxon>
    </lineage>
</organism>
<evidence type="ECO:0000256" key="3">
    <source>
        <dbReference type="ARBA" id="ARBA00022553"/>
    </source>
</evidence>
<keyword evidence="2" id="KW-0963">Cytoplasm</keyword>
<dbReference type="GO" id="GO:0061630">
    <property type="term" value="F:ubiquitin protein ligase activity"/>
    <property type="evidence" value="ECO:0007669"/>
    <property type="project" value="InterPro"/>
</dbReference>
<dbReference type="GO" id="GO:0005737">
    <property type="term" value="C:cytoplasm"/>
    <property type="evidence" value="ECO:0007669"/>
    <property type="project" value="UniProtKB-SubCell"/>
</dbReference>
<dbReference type="InterPro" id="IPR036291">
    <property type="entry name" value="NAD(P)-bd_dom_sf"/>
</dbReference>
<dbReference type="Pfam" id="PF23230">
    <property type="entry name" value="zf-C2H2_13"/>
    <property type="match status" value="1"/>
</dbReference>
<feature type="compositionally biased region" description="Basic residues" evidence="9">
    <location>
        <begin position="1112"/>
        <end position="1121"/>
    </location>
</feature>
<dbReference type="CDD" id="cd16615">
    <property type="entry name" value="RING-HC_ZNF598"/>
    <property type="match status" value="1"/>
</dbReference>
<feature type="compositionally biased region" description="Low complexity" evidence="9">
    <location>
        <begin position="997"/>
        <end position="1039"/>
    </location>
</feature>
<feature type="compositionally biased region" description="Polar residues" evidence="9">
    <location>
        <begin position="372"/>
        <end position="384"/>
    </location>
</feature>
<dbReference type="SUPFAM" id="SSF57850">
    <property type="entry name" value="RING/U-box"/>
    <property type="match status" value="1"/>
</dbReference>
<dbReference type="PANTHER" id="PTHR22938">
    <property type="entry name" value="ZINC FINGER PROTEIN 598"/>
    <property type="match status" value="1"/>
</dbReference>
<dbReference type="Gene3D" id="3.30.40.10">
    <property type="entry name" value="Zinc/RING finger domain, C3HC4 (zinc finger)"/>
    <property type="match status" value="1"/>
</dbReference>
<dbReference type="PROSITE" id="PS50089">
    <property type="entry name" value="ZF_RING_2"/>
    <property type="match status" value="1"/>
</dbReference>
<reference evidence="11" key="2">
    <citation type="submission" date="2020-02" db="EMBL/GenBank/DDBJ databases">
        <title>Identification and distribution of gene clusters putatively required for synthesis of sphingolipid metabolism inhibitors in phylogenetically diverse species of the filamentous fungus Fusarium.</title>
        <authorList>
            <person name="Kim H.-S."/>
            <person name="Busman M."/>
            <person name="Brown D.W."/>
            <person name="Divon H."/>
            <person name="Uhlig S."/>
            <person name="Proctor R.H."/>
        </authorList>
    </citation>
    <scope>NUCLEOTIDE SEQUENCE</scope>
    <source>
        <strain evidence="11">NRRL 25174</strain>
    </source>
</reference>
<feature type="compositionally biased region" description="Polar residues" evidence="9">
    <location>
        <begin position="806"/>
        <end position="816"/>
    </location>
</feature>
<dbReference type="PANTHER" id="PTHR22938:SF0">
    <property type="entry name" value="E3 UBIQUITIN-PROTEIN LIGASE ZNF598"/>
    <property type="match status" value="1"/>
</dbReference>
<dbReference type="InterPro" id="IPR002347">
    <property type="entry name" value="SDR_fam"/>
</dbReference>
<dbReference type="InterPro" id="IPR044288">
    <property type="entry name" value="ZNF598/HEL2"/>
</dbReference>
<dbReference type="PRINTS" id="PR00081">
    <property type="entry name" value="GDHRDH"/>
</dbReference>
<feature type="region of interest" description="Disordered" evidence="9">
    <location>
        <begin position="779"/>
        <end position="830"/>
    </location>
</feature>
<keyword evidence="5" id="KW-0479">Metal-binding</keyword>
<feature type="region of interest" description="Disordered" evidence="9">
    <location>
        <begin position="705"/>
        <end position="757"/>
    </location>
</feature>
<evidence type="ECO:0000256" key="9">
    <source>
        <dbReference type="SAM" id="MobiDB-lite"/>
    </source>
</evidence>
<evidence type="ECO:0000313" key="12">
    <source>
        <dbReference type="Proteomes" id="UP000730481"/>
    </source>
</evidence>